<dbReference type="PANTHER" id="PTHR37947">
    <property type="entry name" value="BLL2462 PROTEIN"/>
    <property type="match status" value="1"/>
</dbReference>
<evidence type="ECO:0000256" key="1">
    <source>
        <dbReference type="SAM" id="Phobius"/>
    </source>
</evidence>
<evidence type="ECO:0000313" key="2">
    <source>
        <dbReference type="EMBL" id="MFD2790332.1"/>
    </source>
</evidence>
<organism evidence="2 3">
    <name type="scientific">Arenibacter antarcticus</name>
    <dbReference type="NCBI Taxonomy" id="2040469"/>
    <lineage>
        <taxon>Bacteria</taxon>
        <taxon>Pseudomonadati</taxon>
        <taxon>Bacteroidota</taxon>
        <taxon>Flavobacteriia</taxon>
        <taxon>Flavobacteriales</taxon>
        <taxon>Flavobacteriaceae</taxon>
        <taxon>Arenibacter</taxon>
    </lineage>
</organism>
<keyword evidence="1" id="KW-1133">Transmembrane helix</keyword>
<dbReference type="RefSeq" id="WP_251805656.1">
    <property type="nucleotide sequence ID" value="NZ_CP166679.1"/>
</dbReference>
<feature type="transmembrane region" description="Helical" evidence="1">
    <location>
        <begin position="647"/>
        <end position="670"/>
    </location>
</feature>
<dbReference type="InterPro" id="IPR036465">
    <property type="entry name" value="vWFA_dom_sf"/>
</dbReference>
<sequence>MQTESVLYILLAAIASLVLVLFQYKYRTKGKGKLLWGLSLLRLVAVFGILLLLLNPKFERRSFTTEKTNLVLLVDNSSSIQAGDKTKITDILNSLKTLGTKFSERFNLVTFTFGSGLKEGDSLTMTESNTNISKALEGINSVYAKSSTAVVLFTDGNQTLGKDYEFYGKKQNLPIYPVVLGDTTAYEDIRISRVNSNRYAFLNSKFPLEIFISYEGRGNSTSELQILVNNIVVHREKVSLSADNNAKTINTQILANSVGIKNIHVLVGPLPNEKNVRNNEKQLALEVLDEGTKVAIISNILHPDLGVLKKSIESNEQRLVTFYKSNIDLAELETVDLYLLYQPDASFDRIYKQIEVRKANSFTIGGTQTDWQFLEKVQKGIILESGYPVQDIFSETNLAFSKFDITDFSFDGFPPLESDVGPVQYLMPHESLLNMSSKGVALESPLLAVVENDMVKTALLLGENIWKWRMHAYKEEGTFKNFDAFFGKLFLYLSTNKGKNRFSLEYNPIYNHSNEAIIKASYFDEVFTFNQNATIKLKITDTLTTREQEISMLLKGGHFEADLRNFDPGTYNFTATVENENLSRTGTFTILDFDVEKQFSSSNYQKLSRLANNSGGKLFFPEQMDTLIQLLHIEPKYVPTQKSKLNVVPLIDFKIILGIIVLALSLEWFIRKYNGLT</sequence>
<dbReference type="EMBL" id="JBHUOK010000030">
    <property type="protein sequence ID" value="MFD2790332.1"/>
    <property type="molecule type" value="Genomic_DNA"/>
</dbReference>
<feature type="transmembrane region" description="Helical" evidence="1">
    <location>
        <begin position="6"/>
        <end position="22"/>
    </location>
</feature>
<keyword evidence="3" id="KW-1185">Reference proteome</keyword>
<keyword evidence="1" id="KW-0812">Transmembrane</keyword>
<proteinExistence type="predicted"/>
<evidence type="ECO:0000313" key="3">
    <source>
        <dbReference type="Proteomes" id="UP001597532"/>
    </source>
</evidence>
<comment type="caution">
    <text evidence="2">The sequence shown here is derived from an EMBL/GenBank/DDBJ whole genome shotgun (WGS) entry which is preliminary data.</text>
</comment>
<protein>
    <submittedName>
        <fullName evidence="2">VWA domain-containing protein</fullName>
    </submittedName>
</protein>
<dbReference type="Gene3D" id="3.40.50.410">
    <property type="entry name" value="von Willebrand factor, type A domain"/>
    <property type="match status" value="1"/>
</dbReference>
<keyword evidence="1" id="KW-0472">Membrane</keyword>
<feature type="transmembrane region" description="Helical" evidence="1">
    <location>
        <begin position="34"/>
        <end position="54"/>
    </location>
</feature>
<reference evidence="3" key="1">
    <citation type="journal article" date="2019" name="Int. J. Syst. Evol. Microbiol.">
        <title>The Global Catalogue of Microorganisms (GCM) 10K type strain sequencing project: providing services to taxonomists for standard genome sequencing and annotation.</title>
        <authorList>
            <consortium name="The Broad Institute Genomics Platform"/>
            <consortium name="The Broad Institute Genome Sequencing Center for Infectious Disease"/>
            <person name="Wu L."/>
            <person name="Ma J."/>
        </authorList>
    </citation>
    <scope>NUCLEOTIDE SEQUENCE [LARGE SCALE GENOMIC DNA]</scope>
    <source>
        <strain evidence="3">KCTC 52924</strain>
    </source>
</reference>
<dbReference type="PANTHER" id="PTHR37947:SF1">
    <property type="entry name" value="BLL2462 PROTEIN"/>
    <property type="match status" value="1"/>
</dbReference>
<dbReference type="Proteomes" id="UP001597532">
    <property type="component" value="Unassembled WGS sequence"/>
</dbReference>
<accession>A0ABW5VF87</accession>
<name>A0ABW5VF87_9FLAO</name>
<dbReference type="SUPFAM" id="SSF53300">
    <property type="entry name" value="vWA-like"/>
    <property type="match status" value="1"/>
</dbReference>
<gene>
    <name evidence="2" type="ORF">ACFS1K_11200</name>
</gene>